<feature type="compositionally biased region" description="Low complexity" evidence="1">
    <location>
        <begin position="161"/>
        <end position="170"/>
    </location>
</feature>
<evidence type="ECO:0000256" key="1">
    <source>
        <dbReference type="SAM" id="MobiDB-lite"/>
    </source>
</evidence>
<sequence>MAPTATRQEALDDAPDALQLLQRDHERVRLLFGELDSLRGIEDEDERRAELVDDICYELTVHSMLEEEIFYPALREVLDDDDMLDEAELDHAGTRELITQLEVMYPGDEHFEATVAVLAEEVEHHVDKEESEMFEAARASGLDLVLLGQRLAARRAELDDISAPPDAIDATEPHEGRRTPPRAPD</sequence>
<evidence type="ECO:0000259" key="2">
    <source>
        <dbReference type="Pfam" id="PF01814"/>
    </source>
</evidence>
<dbReference type="EMBL" id="JBHSMU010000004">
    <property type="protein sequence ID" value="MFC5459137.1"/>
    <property type="molecule type" value="Genomic_DNA"/>
</dbReference>
<reference evidence="4" key="1">
    <citation type="journal article" date="2019" name="Int. J. Syst. Evol. Microbiol.">
        <title>The Global Catalogue of Microorganisms (GCM) 10K type strain sequencing project: providing services to taxonomists for standard genome sequencing and annotation.</title>
        <authorList>
            <consortium name="The Broad Institute Genomics Platform"/>
            <consortium name="The Broad Institute Genome Sequencing Center for Infectious Disease"/>
            <person name="Wu L."/>
            <person name="Ma J."/>
        </authorList>
    </citation>
    <scope>NUCLEOTIDE SEQUENCE [LARGE SCALE GENOMIC DNA]</scope>
    <source>
        <strain evidence="4">KACC 12649</strain>
    </source>
</reference>
<dbReference type="CDD" id="cd12108">
    <property type="entry name" value="Hr-like"/>
    <property type="match status" value="1"/>
</dbReference>
<feature type="domain" description="Hemerythrin-like" evidence="2">
    <location>
        <begin position="17"/>
        <end position="136"/>
    </location>
</feature>
<dbReference type="Gene3D" id="1.20.120.520">
    <property type="entry name" value="nmb1532 protein domain like"/>
    <property type="match status" value="1"/>
</dbReference>
<evidence type="ECO:0000313" key="4">
    <source>
        <dbReference type="Proteomes" id="UP001596050"/>
    </source>
</evidence>
<proteinExistence type="predicted"/>
<keyword evidence="4" id="KW-1185">Reference proteome</keyword>
<evidence type="ECO:0000313" key="3">
    <source>
        <dbReference type="EMBL" id="MFC5459137.1"/>
    </source>
</evidence>
<dbReference type="RefSeq" id="WP_379780677.1">
    <property type="nucleotide sequence ID" value="NZ_JBHSMU010000004.1"/>
</dbReference>
<feature type="compositionally biased region" description="Basic and acidic residues" evidence="1">
    <location>
        <begin position="171"/>
        <end position="185"/>
    </location>
</feature>
<dbReference type="Proteomes" id="UP001596050">
    <property type="component" value="Unassembled WGS sequence"/>
</dbReference>
<gene>
    <name evidence="3" type="ORF">ACFPN5_04870</name>
</gene>
<protein>
    <submittedName>
        <fullName evidence="3">Hemerythrin domain-containing protein</fullName>
    </submittedName>
</protein>
<comment type="caution">
    <text evidence="3">The sequence shown here is derived from an EMBL/GenBank/DDBJ whole genome shotgun (WGS) entry which is preliminary data.</text>
</comment>
<accession>A0ABW0L2N1</accession>
<dbReference type="PANTHER" id="PTHR35585:SF1">
    <property type="entry name" value="HHE DOMAIN PROTEIN (AFU_ORTHOLOGUE AFUA_4G00730)"/>
    <property type="match status" value="1"/>
</dbReference>
<feature type="region of interest" description="Disordered" evidence="1">
    <location>
        <begin position="158"/>
        <end position="185"/>
    </location>
</feature>
<dbReference type="PANTHER" id="PTHR35585">
    <property type="entry name" value="HHE DOMAIN PROTEIN (AFU_ORTHOLOGUE AFUA_4G00730)"/>
    <property type="match status" value="1"/>
</dbReference>
<name>A0ABW0L2N1_9BURK</name>
<dbReference type="InterPro" id="IPR012312">
    <property type="entry name" value="Hemerythrin-like"/>
</dbReference>
<dbReference type="Pfam" id="PF01814">
    <property type="entry name" value="Hemerythrin"/>
    <property type="match status" value="1"/>
</dbReference>
<organism evidence="3 4">
    <name type="scientific">Massilia niabensis</name>
    <dbReference type="NCBI Taxonomy" id="544910"/>
    <lineage>
        <taxon>Bacteria</taxon>
        <taxon>Pseudomonadati</taxon>
        <taxon>Pseudomonadota</taxon>
        <taxon>Betaproteobacteria</taxon>
        <taxon>Burkholderiales</taxon>
        <taxon>Oxalobacteraceae</taxon>
        <taxon>Telluria group</taxon>
        <taxon>Massilia</taxon>
    </lineage>
</organism>